<name>A0A2B7XVM1_9EURO</name>
<dbReference type="EMBL" id="PDNB01000022">
    <property type="protein sequence ID" value="PGH15814.1"/>
    <property type="molecule type" value="Genomic_DNA"/>
</dbReference>
<dbReference type="SUPFAM" id="SSF56112">
    <property type="entry name" value="Protein kinase-like (PK-like)"/>
    <property type="match status" value="1"/>
</dbReference>
<organism evidence="2 3">
    <name type="scientific">Helicocarpus griseus UAMH5409</name>
    <dbReference type="NCBI Taxonomy" id="1447875"/>
    <lineage>
        <taxon>Eukaryota</taxon>
        <taxon>Fungi</taxon>
        <taxon>Dikarya</taxon>
        <taxon>Ascomycota</taxon>
        <taxon>Pezizomycotina</taxon>
        <taxon>Eurotiomycetes</taxon>
        <taxon>Eurotiomycetidae</taxon>
        <taxon>Onygenales</taxon>
        <taxon>Ajellomycetaceae</taxon>
        <taxon>Helicocarpus</taxon>
    </lineage>
</organism>
<feature type="domain" description="Aminoglycoside phosphotransferase" evidence="1">
    <location>
        <begin position="200"/>
        <end position="259"/>
    </location>
</feature>
<dbReference type="Proteomes" id="UP000223968">
    <property type="component" value="Unassembled WGS sequence"/>
</dbReference>
<protein>
    <recommendedName>
        <fullName evidence="1">Aminoglycoside phosphotransferase domain-containing protein</fullName>
    </recommendedName>
</protein>
<comment type="caution">
    <text evidence="2">The sequence shown here is derived from an EMBL/GenBank/DDBJ whole genome shotgun (WGS) entry which is preliminary data.</text>
</comment>
<dbReference type="Gene3D" id="3.90.1200.10">
    <property type="match status" value="1"/>
</dbReference>
<dbReference type="STRING" id="1447875.A0A2B7XVM1"/>
<sequence length="468" mass="53709">MEDGFQAIAKVPYRIALPTRHATASEAATLELLRLKGVPVPKLYSYSASVDNPAGVEYIIMEKANGEPIEGKWLAMTKRERYTLASSVVQIEKKLFDIPFSSIGNVYFKRDLPSDLQAPLYSEGRAQDASLEAFCIGPIADYMFSYGKRAGLDIYRGPWKNPKDYLRSIAEKEIEWTRRYGKPVALDFPHNGLIPGEQDPKEYIALLEKYLALVPYLLPEDASHPFNQPTLRHPDLNPNNILISPETGAVTCIIDWQHTILEPRLLAAGYPRAFENPDVNESTDLEEPTLPPEYDSLDAEEKAEADELYRRLFLFHYYRVCNGIFNKPHLHALCDPLLHPRKHLVDRAGRPWSGNLVTLMGALVRMVEYWPHLQNTRGIKCPVEFTPEELEKFRKQEDMWFPMNAVVNQWREEVGVNEDGWVSNEAYEGAVRKDKQLRERLIGEMDGDQEDIACLQKGWMFRDREEIN</sequence>
<dbReference type="OrthoDB" id="10003767at2759"/>
<evidence type="ECO:0000313" key="2">
    <source>
        <dbReference type="EMBL" id="PGH15814.1"/>
    </source>
</evidence>
<dbReference type="GO" id="GO:0005739">
    <property type="term" value="C:mitochondrion"/>
    <property type="evidence" value="ECO:0007669"/>
    <property type="project" value="TreeGrafter"/>
</dbReference>
<dbReference type="InterPro" id="IPR051035">
    <property type="entry name" value="Mito_inheritance_9"/>
</dbReference>
<dbReference type="Pfam" id="PF01636">
    <property type="entry name" value="APH"/>
    <property type="match status" value="1"/>
</dbReference>
<dbReference type="AlphaFoldDB" id="A0A2B7XVM1"/>
<dbReference type="InterPro" id="IPR002575">
    <property type="entry name" value="Aminoglycoside_PTrfase"/>
</dbReference>
<dbReference type="PANTHER" id="PTHR36091:SF2">
    <property type="entry name" value="AMINOGLYCOSIDE PHOSPHOTRANSFERASE DOMAIN-CONTAINING PROTEIN"/>
    <property type="match status" value="1"/>
</dbReference>
<gene>
    <name evidence="2" type="ORF">AJ79_02195</name>
</gene>
<evidence type="ECO:0000259" key="1">
    <source>
        <dbReference type="Pfam" id="PF01636"/>
    </source>
</evidence>
<accession>A0A2B7XVM1</accession>
<dbReference type="InterPro" id="IPR011009">
    <property type="entry name" value="Kinase-like_dom_sf"/>
</dbReference>
<proteinExistence type="predicted"/>
<evidence type="ECO:0000313" key="3">
    <source>
        <dbReference type="Proteomes" id="UP000223968"/>
    </source>
</evidence>
<keyword evidence="3" id="KW-1185">Reference proteome</keyword>
<reference evidence="2 3" key="1">
    <citation type="submission" date="2017-10" db="EMBL/GenBank/DDBJ databases">
        <title>Comparative genomics in systemic dimorphic fungi from Ajellomycetaceae.</title>
        <authorList>
            <person name="Munoz J.F."/>
            <person name="Mcewen J.G."/>
            <person name="Clay O.K."/>
            <person name="Cuomo C.A."/>
        </authorList>
    </citation>
    <scope>NUCLEOTIDE SEQUENCE [LARGE SCALE GENOMIC DNA]</scope>
    <source>
        <strain evidence="2 3">UAMH5409</strain>
    </source>
</reference>
<dbReference type="PANTHER" id="PTHR36091">
    <property type="entry name" value="ALTERED INHERITANCE OF MITOCHONDRIA PROTEIN 9, MITOCHONDRIAL"/>
    <property type="match status" value="1"/>
</dbReference>